<dbReference type="Proteomes" id="UP000027442">
    <property type="component" value="Unassembled WGS sequence"/>
</dbReference>
<dbReference type="eggNOG" id="ENOG502ZIXZ">
    <property type="taxonomic scope" value="Bacteria"/>
</dbReference>
<dbReference type="PATRIC" id="fig|1122985.7.peg.1119"/>
<accession>A0A069QJ43</accession>
<protein>
    <recommendedName>
        <fullName evidence="3">DUF4276 family protein</fullName>
    </recommendedName>
</protein>
<comment type="caution">
    <text evidence="1">The sequence shown here is derived from an EMBL/GenBank/DDBJ whole genome shotgun (WGS) entry which is preliminary data.</text>
</comment>
<evidence type="ECO:0000313" key="2">
    <source>
        <dbReference type="Proteomes" id="UP000027442"/>
    </source>
</evidence>
<name>A0A069QJ43_HOYLO</name>
<gene>
    <name evidence="1" type="ORF">HMPREF1991_01078</name>
</gene>
<dbReference type="EMBL" id="JNGW01000043">
    <property type="protein sequence ID" value="KDR52845.1"/>
    <property type="molecule type" value="Genomic_DNA"/>
</dbReference>
<sequence>MNVYIIVEGMRTEPMVYTAWLSLLAPQLKKIDYADKVQTDNYYLFSACGTGSIYNHISNAVADINDINSGGKGRYDYLMVSLDTEGDTRVEIEKRINEQLVGDKRELKDAQLVLFEQNICIETWFLGNRNVFKSNPQKEEFIRYINHYNVRDNDPELMGNIENGNFATTAQFHCRYLEAMFKERNMKYSKARPTAVCDKSYLDQLIKRHAETRHLPSFGRWLNFITHEISGGNI</sequence>
<dbReference type="RefSeq" id="WP_018968062.1">
    <property type="nucleotide sequence ID" value="NZ_KB899220.1"/>
</dbReference>
<dbReference type="AlphaFoldDB" id="A0A069QJ43"/>
<evidence type="ECO:0000313" key="1">
    <source>
        <dbReference type="EMBL" id="KDR52845.1"/>
    </source>
</evidence>
<proteinExistence type="predicted"/>
<dbReference type="HOGENOM" id="CLU_105448_0_0_10"/>
<evidence type="ECO:0008006" key="3">
    <source>
        <dbReference type="Google" id="ProtNLM"/>
    </source>
</evidence>
<organism evidence="1 2">
    <name type="scientific">Hoylesella loescheii DSM 19665 = JCM 12249 = ATCC 15930</name>
    <dbReference type="NCBI Taxonomy" id="1122985"/>
    <lineage>
        <taxon>Bacteria</taxon>
        <taxon>Pseudomonadati</taxon>
        <taxon>Bacteroidota</taxon>
        <taxon>Bacteroidia</taxon>
        <taxon>Bacteroidales</taxon>
        <taxon>Prevotellaceae</taxon>
        <taxon>Hoylesella</taxon>
    </lineage>
</organism>
<keyword evidence="2" id="KW-1185">Reference proteome</keyword>
<reference evidence="1 2" key="1">
    <citation type="submission" date="2013-08" db="EMBL/GenBank/DDBJ databases">
        <authorList>
            <person name="Weinstock G."/>
            <person name="Sodergren E."/>
            <person name="Wylie T."/>
            <person name="Fulton L."/>
            <person name="Fulton R."/>
            <person name="Fronick C."/>
            <person name="O'Laughlin M."/>
            <person name="Godfrey J."/>
            <person name="Miner T."/>
            <person name="Herter B."/>
            <person name="Appelbaum E."/>
            <person name="Cordes M."/>
            <person name="Lek S."/>
            <person name="Wollam A."/>
            <person name="Pepin K.H."/>
            <person name="Palsikar V.B."/>
            <person name="Mitreva M."/>
            <person name="Wilson R.K."/>
        </authorList>
    </citation>
    <scope>NUCLEOTIDE SEQUENCE [LARGE SCALE GENOMIC DNA]</scope>
    <source>
        <strain evidence="1 2">ATCC 15930</strain>
    </source>
</reference>